<dbReference type="Proteomes" id="UP000187280">
    <property type="component" value="Unassembled WGS sequence"/>
</dbReference>
<reference evidence="1 2" key="1">
    <citation type="submission" date="2016-10" db="EMBL/GenBank/DDBJ databases">
        <authorList>
            <person name="de Groot N.N."/>
        </authorList>
    </citation>
    <scope>NUCLEOTIDE SEQUENCE [LARGE SCALE GENOMIC DNA]</scope>
    <source>
        <strain evidence="1 2">ATCC 29281</strain>
    </source>
</reference>
<dbReference type="EMBL" id="FNQS01000014">
    <property type="protein sequence ID" value="SEA99130.1"/>
    <property type="molecule type" value="Genomic_DNA"/>
</dbReference>
<evidence type="ECO:0008006" key="3">
    <source>
        <dbReference type="Google" id="ProtNLM"/>
    </source>
</evidence>
<accession>A0A1H4FQN4</accession>
<evidence type="ECO:0000313" key="1">
    <source>
        <dbReference type="EMBL" id="SEA99130.1"/>
    </source>
</evidence>
<dbReference type="AlphaFoldDB" id="A0A1H4FQN4"/>
<evidence type="ECO:0000313" key="2">
    <source>
        <dbReference type="Proteomes" id="UP000187280"/>
    </source>
</evidence>
<keyword evidence="2" id="KW-1185">Reference proteome</keyword>
<organism evidence="1 2">
    <name type="scientific">Lonsdalea quercina</name>
    <dbReference type="NCBI Taxonomy" id="71657"/>
    <lineage>
        <taxon>Bacteria</taxon>
        <taxon>Pseudomonadati</taxon>
        <taxon>Pseudomonadota</taxon>
        <taxon>Gammaproteobacteria</taxon>
        <taxon>Enterobacterales</taxon>
        <taxon>Pectobacteriaceae</taxon>
        <taxon>Lonsdalea</taxon>
    </lineage>
</organism>
<protein>
    <recommendedName>
        <fullName evidence="3">Transposase</fullName>
    </recommendedName>
</protein>
<sequence length="77" mass="8844">MSRIKTQSLSRMGIDIGKNRFRLVGMDDKANILIRRCFTRDKLIEYLARVPQMTIGMGVAIGWPEKLNHLDIRPSLS</sequence>
<gene>
    <name evidence="1" type="ORF">SAMN02982996_03176</name>
</gene>
<proteinExistence type="predicted"/>
<name>A0A1H4FQN4_9GAMM</name>